<keyword evidence="2" id="KW-0472">Membrane</keyword>
<keyword evidence="2" id="KW-0812">Transmembrane</keyword>
<feature type="transmembrane region" description="Helical" evidence="2">
    <location>
        <begin position="12"/>
        <end position="31"/>
    </location>
</feature>
<dbReference type="AlphaFoldDB" id="A0A8T2RFL7"/>
<evidence type="ECO:0000313" key="3">
    <source>
        <dbReference type="EMBL" id="KAH7295282.1"/>
    </source>
</evidence>
<accession>A0A8T2RFL7</accession>
<proteinExistence type="predicted"/>
<evidence type="ECO:0000256" key="2">
    <source>
        <dbReference type="SAM" id="Phobius"/>
    </source>
</evidence>
<sequence length="224" mass="25409">MDQRIMASCRNVCLLVIVLAIPVLIHTFPSIGDFLAKAMLNYYTAKDMLFRSMIYNPNKQSRVHSASNKSNGVQQTTADGPKLLTRKDMEETYVAMAGGPWAGNTALTHAMKKLREAITETERKQAHRCTWENSNSWEKAQQTTMNARKPETMEETKGSDNREAVAAGQDDFLDPLRKMEMARRLLPEGIGGRKLVWHATFRHNVPSSPNRMQNRLIFTVPLLF</sequence>
<keyword evidence="4" id="KW-1185">Reference proteome</keyword>
<evidence type="ECO:0000256" key="1">
    <source>
        <dbReference type="SAM" id="MobiDB-lite"/>
    </source>
</evidence>
<feature type="region of interest" description="Disordered" evidence="1">
    <location>
        <begin position="145"/>
        <end position="164"/>
    </location>
</feature>
<reference evidence="3 4" key="1">
    <citation type="submission" date="2021-08" db="EMBL/GenBank/DDBJ databases">
        <title>WGS assembly of Ceratopteris richardii.</title>
        <authorList>
            <person name="Marchant D.B."/>
            <person name="Chen G."/>
            <person name="Jenkins J."/>
            <person name="Shu S."/>
            <person name="Leebens-Mack J."/>
            <person name="Grimwood J."/>
            <person name="Schmutz J."/>
            <person name="Soltis P."/>
            <person name="Soltis D."/>
            <person name="Chen Z.-H."/>
        </authorList>
    </citation>
    <scope>NUCLEOTIDE SEQUENCE [LARGE SCALE GENOMIC DNA]</scope>
    <source>
        <strain evidence="3">Whitten #5841</strain>
        <tissue evidence="3">Leaf</tissue>
    </source>
</reference>
<organism evidence="3 4">
    <name type="scientific">Ceratopteris richardii</name>
    <name type="common">Triangle waterfern</name>
    <dbReference type="NCBI Taxonomy" id="49495"/>
    <lineage>
        <taxon>Eukaryota</taxon>
        <taxon>Viridiplantae</taxon>
        <taxon>Streptophyta</taxon>
        <taxon>Embryophyta</taxon>
        <taxon>Tracheophyta</taxon>
        <taxon>Polypodiopsida</taxon>
        <taxon>Polypodiidae</taxon>
        <taxon>Polypodiales</taxon>
        <taxon>Pteridineae</taxon>
        <taxon>Pteridaceae</taxon>
        <taxon>Parkerioideae</taxon>
        <taxon>Ceratopteris</taxon>
    </lineage>
</organism>
<dbReference type="Proteomes" id="UP000825935">
    <property type="component" value="Chromosome 27"/>
</dbReference>
<gene>
    <name evidence="3" type="ORF">KP509_27G041100</name>
</gene>
<keyword evidence="2" id="KW-1133">Transmembrane helix</keyword>
<feature type="compositionally biased region" description="Basic and acidic residues" evidence="1">
    <location>
        <begin position="148"/>
        <end position="163"/>
    </location>
</feature>
<evidence type="ECO:0000313" key="4">
    <source>
        <dbReference type="Proteomes" id="UP000825935"/>
    </source>
</evidence>
<comment type="caution">
    <text evidence="3">The sequence shown here is derived from an EMBL/GenBank/DDBJ whole genome shotgun (WGS) entry which is preliminary data.</text>
</comment>
<name>A0A8T2RFL7_CERRI</name>
<dbReference type="EMBL" id="CM035432">
    <property type="protein sequence ID" value="KAH7295282.1"/>
    <property type="molecule type" value="Genomic_DNA"/>
</dbReference>
<protein>
    <submittedName>
        <fullName evidence="3">Uncharacterized protein</fullName>
    </submittedName>
</protein>